<dbReference type="Pfam" id="PF25917">
    <property type="entry name" value="BSH_RND"/>
    <property type="match status" value="1"/>
</dbReference>
<proteinExistence type="predicted"/>
<protein>
    <submittedName>
        <fullName evidence="4">HlyD family secretion protein</fullName>
    </submittedName>
</protein>
<dbReference type="RefSeq" id="WP_263573620.1">
    <property type="nucleotide sequence ID" value="NZ_JAJIRN010000012.1"/>
</dbReference>
<feature type="coiled-coil region" evidence="1">
    <location>
        <begin position="104"/>
        <end position="197"/>
    </location>
</feature>
<feature type="transmembrane region" description="Helical" evidence="2">
    <location>
        <begin position="31"/>
        <end position="52"/>
    </location>
</feature>
<keyword evidence="2" id="KW-1133">Transmembrane helix</keyword>
<feature type="transmembrane region" description="Helical" evidence="2">
    <location>
        <begin position="6"/>
        <end position="24"/>
    </location>
</feature>
<dbReference type="Gene3D" id="2.40.50.100">
    <property type="match status" value="1"/>
</dbReference>
<reference evidence="4 5" key="1">
    <citation type="submission" date="2021-11" db="EMBL/GenBank/DDBJ databases">
        <authorList>
            <person name="Liang Q."/>
            <person name="Mou H."/>
            <person name="Liu Z."/>
        </authorList>
    </citation>
    <scope>NUCLEOTIDE SEQUENCE [LARGE SCALE GENOMIC DNA]</scope>
    <source>
        <strain evidence="4 5">CHU3</strain>
    </source>
</reference>
<evidence type="ECO:0000313" key="5">
    <source>
        <dbReference type="Proteomes" id="UP001209701"/>
    </source>
</evidence>
<evidence type="ECO:0000256" key="2">
    <source>
        <dbReference type="SAM" id="Phobius"/>
    </source>
</evidence>
<evidence type="ECO:0000313" key="4">
    <source>
        <dbReference type="EMBL" id="MCV2371039.1"/>
    </source>
</evidence>
<gene>
    <name evidence="4" type="ORF">LNV07_23370</name>
</gene>
<accession>A0ABT2YLW8</accession>
<dbReference type="Gene3D" id="1.10.287.470">
    <property type="entry name" value="Helix hairpin bin"/>
    <property type="match status" value="1"/>
</dbReference>
<name>A0ABT2YLW8_9BURK</name>
<evidence type="ECO:0000256" key="1">
    <source>
        <dbReference type="SAM" id="Coils"/>
    </source>
</evidence>
<dbReference type="EMBL" id="JAJIRN010000012">
    <property type="protein sequence ID" value="MCV2371039.1"/>
    <property type="molecule type" value="Genomic_DNA"/>
</dbReference>
<dbReference type="PANTHER" id="PTHR30386:SF18">
    <property type="entry name" value="INNER MEMBRANE PROTEIN YIAV-RELATED"/>
    <property type="match status" value="1"/>
</dbReference>
<keyword evidence="5" id="KW-1185">Reference proteome</keyword>
<dbReference type="InterPro" id="IPR058625">
    <property type="entry name" value="MdtA-like_BSH"/>
</dbReference>
<organism evidence="4 5">
    <name type="scientific">Roseateles oligotrophus</name>
    <dbReference type="NCBI Taxonomy" id="1769250"/>
    <lineage>
        <taxon>Bacteria</taxon>
        <taxon>Pseudomonadati</taxon>
        <taxon>Pseudomonadota</taxon>
        <taxon>Betaproteobacteria</taxon>
        <taxon>Burkholderiales</taxon>
        <taxon>Sphaerotilaceae</taxon>
        <taxon>Roseateles</taxon>
    </lineage>
</organism>
<comment type="caution">
    <text evidence="4">The sequence shown here is derived from an EMBL/GenBank/DDBJ whole genome shotgun (WGS) entry which is preliminary data.</text>
</comment>
<keyword evidence="1" id="KW-0175">Coiled coil</keyword>
<dbReference type="InterPro" id="IPR050739">
    <property type="entry name" value="MFP"/>
</dbReference>
<sequence>MDALLLGIYAFFVWLIFFKFKWLPWTTTSQVIVVTIPIVALTTMILLLNVFAPSSSDVRVIKYVINVVPQVGGRVIDVPIEPNRPVKKGDVLFRIDPTNYALTVRALEAQLANAQAGSRELDEQAGGAVAGVDAARGGVKQAEARIREVQVRMDLARRRVAENTELVKTGAGDRFTLEAAETDARALEAQLDTARGVLAQSRAAEAQALASQRQIRQRIGGKVGDEYAPVAQVRAQLENARWQLAQTVVTAPADGYAINVQLRPGSFTAAFPITPALTFVENTTQVIALYHQNELHQVQPGNEAEFILPTHPGHVFKAKVDSIVWAQGQGQVASSTQLPTTGYGPIAPGRFPVKLLVSEADADTFLAAGAIGDGAIFTDGMAPLHILRKVLLRVSTKVNYLVLKLH</sequence>
<keyword evidence="2" id="KW-0812">Transmembrane</keyword>
<dbReference type="PANTHER" id="PTHR30386">
    <property type="entry name" value="MEMBRANE FUSION SUBUNIT OF EMRAB-TOLC MULTIDRUG EFFLUX PUMP"/>
    <property type="match status" value="1"/>
</dbReference>
<evidence type="ECO:0000259" key="3">
    <source>
        <dbReference type="Pfam" id="PF25917"/>
    </source>
</evidence>
<feature type="domain" description="Multidrug resistance protein MdtA-like barrel-sandwich hybrid" evidence="3">
    <location>
        <begin position="65"/>
        <end position="268"/>
    </location>
</feature>
<dbReference type="Gene3D" id="2.40.30.170">
    <property type="match status" value="1"/>
</dbReference>
<dbReference type="SUPFAM" id="SSF111369">
    <property type="entry name" value="HlyD-like secretion proteins"/>
    <property type="match status" value="2"/>
</dbReference>
<keyword evidence="2" id="KW-0472">Membrane</keyword>
<dbReference type="Proteomes" id="UP001209701">
    <property type="component" value="Unassembled WGS sequence"/>
</dbReference>